<dbReference type="PATRIC" id="fig|454.4.peg.1086"/>
<dbReference type="Proteomes" id="UP000054761">
    <property type="component" value="Unassembled WGS sequence"/>
</dbReference>
<gene>
    <name evidence="1" type="ORF">Lisr_1007</name>
</gene>
<comment type="caution">
    <text evidence="1">The sequence shown here is derived from an EMBL/GenBank/DDBJ whole genome shotgun (WGS) entry which is preliminary data.</text>
</comment>
<evidence type="ECO:0000313" key="2">
    <source>
        <dbReference type="Proteomes" id="UP000054761"/>
    </source>
</evidence>
<protein>
    <submittedName>
        <fullName evidence="1">Uncharacterized protein</fullName>
    </submittedName>
</protein>
<evidence type="ECO:0000313" key="1">
    <source>
        <dbReference type="EMBL" id="KTD27460.1"/>
    </source>
</evidence>
<sequence>MFDSLIKVKFLFPVEKQEVITHYQIDIFTETKKRTEALELAAKQIPEFKKFIFNANESLIKEFTFEIIKLRKDKIYLKNRRITTPKFIESYIENKGHVFLSQEQRQALNNLKERRYGSSDKSAKSYNEIVQTPLFKM</sequence>
<reference evidence="1 2" key="1">
    <citation type="submission" date="2015-11" db="EMBL/GenBank/DDBJ databases">
        <title>Genomic analysis of 38 Legionella species identifies large and diverse effector repertoires.</title>
        <authorList>
            <person name="Burstein D."/>
            <person name="Amaro F."/>
            <person name="Zusman T."/>
            <person name="Lifshitz Z."/>
            <person name="Cohen O."/>
            <person name="Gilbert J.A."/>
            <person name="Pupko T."/>
            <person name="Shuman H.A."/>
            <person name="Segal G."/>
        </authorList>
    </citation>
    <scope>NUCLEOTIDE SEQUENCE [LARGE SCALE GENOMIC DNA]</scope>
    <source>
        <strain evidence="1 2">Bercovier 4</strain>
    </source>
</reference>
<organism evidence="1 2">
    <name type="scientific">Legionella israelensis</name>
    <dbReference type="NCBI Taxonomy" id="454"/>
    <lineage>
        <taxon>Bacteria</taxon>
        <taxon>Pseudomonadati</taxon>
        <taxon>Pseudomonadota</taxon>
        <taxon>Gammaproteobacteria</taxon>
        <taxon>Legionellales</taxon>
        <taxon>Legionellaceae</taxon>
        <taxon>Legionella</taxon>
    </lineage>
</organism>
<dbReference type="AlphaFoldDB" id="A0A0W0W4W3"/>
<proteinExistence type="predicted"/>
<accession>A0A0W0W4W3</accession>
<dbReference type="EMBL" id="LNYH01000049">
    <property type="protein sequence ID" value="KTD27460.1"/>
    <property type="molecule type" value="Genomic_DNA"/>
</dbReference>
<keyword evidence="2" id="KW-1185">Reference proteome</keyword>
<name>A0A0W0W4W3_9GAMM</name>